<name>A0A117MLY6_9ACTN</name>
<dbReference type="EMBL" id="LLZG01000375">
    <property type="protein sequence ID" value="KUL24594.1"/>
    <property type="molecule type" value="Genomic_DNA"/>
</dbReference>
<reference evidence="4" key="1">
    <citation type="submission" date="2015-10" db="EMBL/GenBank/DDBJ databases">
        <authorList>
            <person name="Ju K.-S."/>
            <person name="Doroghazi J.R."/>
            <person name="Metcalf W.W."/>
        </authorList>
    </citation>
    <scope>NUCLEOTIDE SEQUENCE [LARGE SCALE GENOMIC DNA]</scope>
    <source>
        <strain evidence="4">NRRL 3151</strain>
    </source>
</reference>
<gene>
    <name evidence="3" type="ORF">ADL12_36335</name>
</gene>
<evidence type="ECO:0000313" key="4">
    <source>
        <dbReference type="Proteomes" id="UP000053923"/>
    </source>
</evidence>
<organism evidence="3 4">
    <name type="scientific">Streptomyces regalis</name>
    <dbReference type="NCBI Taxonomy" id="68262"/>
    <lineage>
        <taxon>Bacteria</taxon>
        <taxon>Bacillati</taxon>
        <taxon>Actinomycetota</taxon>
        <taxon>Actinomycetes</taxon>
        <taxon>Kitasatosporales</taxon>
        <taxon>Streptomycetaceae</taxon>
        <taxon>Streptomyces</taxon>
    </lineage>
</organism>
<protein>
    <submittedName>
        <fullName evidence="3">Uncharacterized protein</fullName>
    </submittedName>
</protein>
<dbReference type="Proteomes" id="UP000053923">
    <property type="component" value="Unassembled WGS sequence"/>
</dbReference>
<feature type="transmembrane region" description="Helical" evidence="2">
    <location>
        <begin position="12"/>
        <end position="35"/>
    </location>
</feature>
<feature type="region of interest" description="Disordered" evidence="1">
    <location>
        <begin position="43"/>
        <end position="65"/>
    </location>
</feature>
<keyword evidence="2" id="KW-0472">Membrane</keyword>
<evidence type="ECO:0000256" key="1">
    <source>
        <dbReference type="SAM" id="MobiDB-lite"/>
    </source>
</evidence>
<comment type="caution">
    <text evidence="3">The sequence shown here is derived from an EMBL/GenBank/DDBJ whole genome shotgun (WGS) entry which is preliminary data.</text>
</comment>
<sequence>MGTSLTPEFWERFAVLLVAAMGVTFVLTAVFDALAVRLLRRRVQRPSAQAPSRPQATGHRESVRC</sequence>
<evidence type="ECO:0000313" key="3">
    <source>
        <dbReference type="EMBL" id="KUL24594.1"/>
    </source>
</evidence>
<dbReference type="RefSeq" id="WP_062710651.1">
    <property type="nucleotide sequence ID" value="NZ_LLZG01000375.1"/>
</dbReference>
<feature type="compositionally biased region" description="Polar residues" evidence="1">
    <location>
        <begin position="46"/>
        <end position="55"/>
    </location>
</feature>
<keyword evidence="2" id="KW-1133">Transmembrane helix</keyword>
<dbReference type="AlphaFoldDB" id="A0A117MLY6"/>
<accession>A0A117MLY6</accession>
<evidence type="ECO:0000256" key="2">
    <source>
        <dbReference type="SAM" id="Phobius"/>
    </source>
</evidence>
<proteinExistence type="predicted"/>
<keyword evidence="2" id="KW-0812">Transmembrane</keyword>
<keyword evidence="4" id="KW-1185">Reference proteome</keyword>